<keyword evidence="2" id="KW-1185">Reference proteome</keyword>
<sequence>MFRTSFKEVYGFLSTTSVFKPDEKCSTLVATAVASRGLGVLIVVNVSNYRAPSMTSMLLAMKLCTAFSTIHHLQLDDYSWQSADRVYALELIAKLNLSHLTSFRYESCAVPRSNREHKPNEKIYLGEPSEASRILPGQLHRDIYELRRYRNYIGYLEISSLWKCLSLLLELLIEDYTDITGTSIESSYGGGWTQLKKLDISTCKNLTDHCMYSVAETTKASRAQLLSMNDDQWRY</sequence>
<dbReference type="AlphaFoldDB" id="A0A8H7Q2A6"/>
<evidence type="ECO:0000313" key="1">
    <source>
        <dbReference type="EMBL" id="KAG2183975.1"/>
    </source>
</evidence>
<dbReference type="Gene3D" id="3.80.10.10">
    <property type="entry name" value="Ribonuclease Inhibitor"/>
    <property type="match status" value="1"/>
</dbReference>
<dbReference type="SUPFAM" id="SSF52047">
    <property type="entry name" value="RNI-like"/>
    <property type="match status" value="1"/>
</dbReference>
<protein>
    <submittedName>
        <fullName evidence="1">Uncharacterized protein</fullName>
    </submittedName>
</protein>
<dbReference type="OrthoDB" id="550575at2759"/>
<comment type="caution">
    <text evidence="1">The sequence shown here is derived from an EMBL/GenBank/DDBJ whole genome shotgun (WGS) entry which is preliminary data.</text>
</comment>
<reference evidence="1" key="1">
    <citation type="submission" date="2020-12" db="EMBL/GenBank/DDBJ databases">
        <title>Metabolic potential, ecology and presence of endohyphal bacteria is reflected in genomic diversity of Mucoromycotina.</title>
        <authorList>
            <person name="Muszewska A."/>
            <person name="Okrasinska A."/>
            <person name="Steczkiewicz K."/>
            <person name="Drgas O."/>
            <person name="Orlowska M."/>
            <person name="Perlinska-Lenart U."/>
            <person name="Aleksandrzak-Piekarczyk T."/>
            <person name="Szatraj K."/>
            <person name="Zielenkiewicz U."/>
            <person name="Pilsyk S."/>
            <person name="Malc E."/>
            <person name="Mieczkowski P."/>
            <person name="Kruszewska J.S."/>
            <person name="Biernat P."/>
            <person name="Pawlowska J."/>
        </authorList>
    </citation>
    <scope>NUCLEOTIDE SEQUENCE</scope>
    <source>
        <strain evidence="1">WA0000051536</strain>
    </source>
</reference>
<accession>A0A8H7Q2A6</accession>
<proteinExistence type="predicted"/>
<name>A0A8H7Q2A6_9FUNG</name>
<organism evidence="1 2">
    <name type="scientific">Umbelopsis vinacea</name>
    <dbReference type="NCBI Taxonomy" id="44442"/>
    <lineage>
        <taxon>Eukaryota</taxon>
        <taxon>Fungi</taxon>
        <taxon>Fungi incertae sedis</taxon>
        <taxon>Mucoromycota</taxon>
        <taxon>Mucoromycotina</taxon>
        <taxon>Umbelopsidomycetes</taxon>
        <taxon>Umbelopsidales</taxon>
        <taxon>Umbelopsidaceae</taxon>
        <taxon>Umbelopsis</taxon>
    </lineage>
</organism>
<gene>
    <name evidence="1" type="ORF">INT44_008986</name>
</gene>
<evidence type="ECO:0000313" key="2">
    <source>
        <dbReference type="Proteomes" id="UP000612746"/>
    </source>
</evidence>
<dbReference type="EMBL" id="JAEPRA010000006">
    <property type="protein sequence ID" value="KAG2183975.1"/>
    <property type="molecule type" value="Genomic_DNA"/>
</dbReference>
<dbReference type="Proteomes" id="UP000612746">
    <property type="component" value="Unassembled WGS sequence"/>
</dbReference>
<dbReference type="InterPro" id="IPR032675">
    <property type="entry name" value="LRR_dom_sf"/>
</dbReference>